<dbReference type="Proteomes" id="UP001162131">
    <property type="component" value="Unassembled WGS sequence"/>
</dbReference>
<evidence type="ECO:0000313" key="2">
    <source>
        <dbReference type="Proteomes" id="UP001162131"/>
    </source>
</evidence>
<gene>
    <name evidence="1" type="ORF">BSTOLATCC_MIC400</name>
</gene>
<organism evidence="1 2">
    <name type="scientific">Blepharisma stoltei</name>
    <dbReference type="NCBI Taxonomy" id="1481888"/>
    <lineage>
        <taxon>Eukaryota</taxon>
        <taxon>Sar</taxon>
        <taxon>Alveolata</taxon>
        <taxon>Ciliophora</taxon>
        <taxon>Postciliodesmatophora</taxon>
        <taxon>Heterotrichea</taxon>
        <taxon>Heterotrichida</taxon>
        <taxon>Blepharismidae</taxon>
        <taxon>Blepharisma</taxon>
    </lineage>
</organism>
<proteinExistence type="predicted"/>
<protein>
    <submittedName>
        <fullName evidence="1">Uncharacterized protein</fullName>
    </submittedName>
</protein>
<comment type="caution">
    <text evidence="1">The sequence shown here is derived from an EMBL/GenBank/DDBJ whole genome shotgun (WGS) entry which is preliminary data.</text>
</comment>
<reference evidence="1" key="1">
    <citation type="submission" date="2021-09" db="EMBL/GenBank/DDBJ databases">
        <authorList>
            <consortium name="AG Swart"/>
            <person name="Singh M."/>
            <person name="Singh A."/>
            <person name="Seah K."/>
            <person name="Emmerich C."/>
        </authorList>
    </citation>
    <scope>NUCLEOTIDE SEQUENCE</scope>
    <source>
        <strain evidence="1">ATCC30299</strain>
    </source>
</reference>
<evidence type="ECO:0000313" key="1">
    <source>
        <dbReference type="EMBL" id="CAG9309811.1"/>
    </source>
</evidence>
<dbReference type="EMBL" id="CAJZBQ010000001">
    <property type="protein sequence ID" value="CAG9309811.1"/>
    <property type="molecule type" value="Genomic_DNA"/>
</dbReference>
<accession>A0AAU9I5U5</accession>
<sequence>MKISYKIDATLLFFSVKKSIDFNKNFETLKSKISFSYQFFRVLMRCILRLHAYSSPTCASKVIMNLANTHRIHTFFNQDSFSSKNYISTHLPSMLHINCTLPRTVISFFFETPFCMHKDYNFF</sequence>
<name>A0AAU9I5U5_9CILI</name>
<keyword evidence="2" id="KW-1185">Reference proteome</keyword>
<dbReference type="AlphaFoldDB" id="A0AAU9I5U5"/>